<dbReference type="PANTHER" id="PTHR33112:SF16">
    <property type="entry name" value="HETEROKARYON INCOMPATIBILITY DOMAIN-CONTAINING PROTEIN"/>
    <property type="match status" value="1"/>
</dbReference>
<reference evidence="3" key="1">
    <citation type="journal article" date="2017" name="Nat. Microbiol.">
        <title>Global analysis of biosynthetic gene clusters reveals vast potential of secondary metabolite production in Penicillium species.</title>
        <authorList>
            <person name="Nielsen J.C."/>
            <person name="Grijseels S."/>
            <person name="Prigent S."/>
            <person name="Ji B."/>
            <person name="Dainat J."/>
            <person name="Nielsen K.F."/>
            <person name="Frisvad J.C."/>
            <person name="Workman M."/>
            <person name="Nielsen J."/>
        </authorList>
    </citation>
    <scope>NUCLEOTIDE SEQUENCE [LARGE SCALE GENOMIC DNA]</scope>
    <source>
        <strain evidence="3">IBT 24891</strain>
    </source>
</reference>
<protein>
    <recommendedName>
        <fullName evidence="1">Heterokaryon incompatibility domain-containing protein</fullName>
    </recommendedName>
</protein>
<proteinExistence type="predicted"/>
<evidence type="ECO:0000313" key="2">
    <source>
        <dbReference type="EMBL" id="OQE16658.1"/>
    </source>
</evidence>
<dbReference type="Proteomes" id="UP000191285">
    <property type="component" value="Unassembled WGS sequence"/>
</dbReference>
<evidence type="ECO:0000259" key="1">
    <source>
        <dbReference type="Pfam" id="PF06985"/>
    </source>
</evidence>
<dbReference type="Pfam" id="PF06985">
    <property type="entry name" value="HET"/>
    <property type="match status" value="1"/>
</dbReference>
<dbReference type="PANTHER" id="PTHR33112">
    <property type="entry name" value="DOMAIN PROTEIN, PUTATIVE-RELATED"/>
    <property type="match status" value="1"/>
</dbReference>
<evidence type="ECO:0000313" key="3">
    <source>
        <dbReference type="Proteomes" id="UP000191285"/>
    </source>
</evidence>
<dbReference type="EMBL" id="MLKD01000023">
    <property type="protein sequence ID" value="OQE16658.1"/>
    <property type="molecule type" value="Genomic_DNA"/>
</dbReference>
<accession>A0A1V6SRY8</accession>
<name>A0A1V6SRY8_9EURO</name>
<dbReference type="STRING" id="303698.A0A1V6SRY8"/>
<organism evidence="2 3">
    <name type="scientific">Penicillium steckii</name>
    <dbReference type="NCBI Taxonomy" id="303698"/>
    <lineage>
        <taxon>Eukaryota</taxon>
        <taxon>Fungi</taxon>
        <taxon>Dikarya</taxon>
        <taxon>Ascomycota</taxon>
        <taxon>Pezizomycotina</taxon>
        <taxon>Eurotiomycetes</taxon>
        <taxon>Eurotiomycetidae</taxon>
        <taxon>Eurotiales</taxon>
        <taxon>Aspergillaceae</taxon>
        <taxon>Penicillium</taxon>
    </lineage>
</organism>
<gene>
    <name evidence="2" type="ORF">PENSTE_c023G01373</name>
</gene>
<comment type="caution">
    <text evidence="2">The sequence shown here is derived from an EMBL/GenBank/DDBJ whole genome shotgun (WGS) entry which is preliminary data.</text>
</comment>
<dbReference type="AlphaFoldDB" id="A0A1V6SRY8"/>
<dbReference type="InterPro" id="IPR010730">
    <property type="entry name" value="HET"/>
</dbReference>
<sequence length="651" mass="74151">MVQARTQITLGGPEENQKSINYSLCLTCSKMLNRSSEDWNNQTGNKHGYGNRHISDIRSSADDGCIFCKIVHSVFSSNTKDKSWSENLNRGVSCFLHWNQEACKFEDIYVSIAQERIFLLPEEEVEFLVHSKKDQMLNASSQACWRLIDHWLLTCLKDHESCNHKVEENGWLPTRLIDIGSSKSAFAPRVILSGETDIELKNANYITLSHRWDSTMLTKLTSTNLTQYRRKIPMDNLPCTFKDALHVARRLEIRFIWIDSLCILQDSVEDWLQESSLMGKIYECSYCNIAAAAAAEGSGRLFADRDTDLISPFKIDIIWKGHQRSYYCLIRGFWHLGVTKALLNRRGWVLQERLLSPRTLSFHSQLFWECRELKACEAAPNGFRKCMDLSPDDVDDDSELCPKSWSIEIAGLENKYQLWTRVVEQFTVSGLTKHEDKLIALSGVAQRMQPLLDDNYVAGLWENNLLFDLLWYIEKGRQANWEPSFRINSYRAPSWSWASVEGRVQFPRDGGLDIEWGPSLIEISAINIELASGDSTGPVTSGLIVMSGELNRMPEFSHFPEHIYSMVPGTGMACCVDDEYDLQYSLNNMFLLPGDTQSFLGQAQVLRGQARSLGQAQPPVYNKYTKGELLVFLEELSGNAILLASYNESNK</sequence>
<dbReference type="OrthoDB" id="5362512at2759"/>
<keyword evidence="3" id="KW-1185">Reference proteome</keyword>
<feature type="domain" description="Heterokaryon incompatibility" evidence="1">
    <location>
        <begin position="205"/>
        <end position="352"/>
    </location>
</feature>